<comment type="cofactor">
    <cofactor evidence="1">
        <name>pyridoxal 5'-phosphate</name>
        <dbReference type="ChEBI" id="CHEBI:597326"/>
    </cofactor>
</comment>
<dbReference type="InterPro" id="IPR000310">
    <property type="entry name" value="Orn/Lys/Arg_deCO2ase_major_dom"/>
</dbReference>
<evidence type="ECO:0000313" key="5">
    <source>
        <dbReference type="Proteomes" id="UP000824110"/>
    </source>
</evidence>
<dbReference type="GO" id="GO:0008483">
    <property type="term" value="F:transaminase activity"/>
    <property type="evidence" value="ECO:0007669"/>
    <property type="project" value="UniProtKB-KW"/>
</dbReference>
<dbReference type="PANTHER" id="PTHR43277">
    <property type="entry name" value="ARGININE DECARBOXYLASE"/>
    <property type="match status" value="1"/>
</dbReference>
<dbReference type="Gene3D" id="3.40.640.10">
    <property type="entry name" value="Type I PLP-dependent aspartate aminotransferase-like (Major domain)"/>
    <property type="match status" value="1"/>
</dbReference>
<reference evidence="4" key="1">
    <citation type="submission" date="2020-10" db="EMBL/GenBank/DDBJ databases">
        <authorList>
            <person name="Gilroy R."/>
        </authorList>
    </citation>
    <scope>NUCLEOTIDE SEQUENCE</scope>
    <source>
        <strain evidence="4">CHK195-12923</strain>
    </source>
</reference>
<dbReference type="EMBL" id="DVNE01000017">
    <property type="protein sequence ID" value="HIU61364.1"/>
    <property type="molecule type" value="Genomic_DNA"/>
</dbReference>
<organism evidence="4 5">
    <name type="scientific">Candidatus Coproplasma excrementigallinarum</name>
    <dbReference type="NCBI Taxonomy" id="2840747"/>
    <lineage>
        <taxon>Bacteria</taxon>
        <taxon>Bacillati</taxon>
        <taxon>Bacillota</taxon>
        <taxon>Clostridia</taxon>
        <taxon>Eubacteriales</taxon>
        <taxon>Candidatus Coproplasma</taxon>
    </lineage>
</organism>
<accession>A0A9D1MJV8</accession>
<sequence length="452" mass="49309">MSDYHIFDCIKSHKKHISFHTPGHKGGVALAKFINFCGEDVTELSYTDDLGSPSGAIAEAQADMAAITGAKRAYITTDGSTSGILSMMYAVKGRGGKIIVPRNSHKSVWNACSLFHLEPVIVQGEENEGVLLPPSAELVAELVQKDGDILGMIALSPDYYGNIAPLERYAEVLHANGRLLLADGAHGAHLFGQDNLHVGAYADVWTESAHKTLPALTQGAAVFLNNLSLAPALEEGLSLFRTTSPSFPIMGSVEFGYKYISAHPELTAEVKAMCESFKAEFPQLNFYPSADWTKLCLDCSKLTIDARLAAKKLEERGVFAEFADGRYIVFYLSPVTQKAHFKALGNALKWLFKQKKLRSTYVPLKKLPVFQRNYSYLYALSQPAEYVLPQEAVGRMCACNAGLMPPCVPIVAAGEMISEEAAKLLGGNEHTFGLSGGKIKVVKKNEWQVHNF</sequence>
<dbReference type="AlphaFoldDB" id="A0A9D1MJV8"/>
<evidence type="ECO:0000256" key="1">
    <source>
        <dbReference type="ARBA" id="ARBA00001933"/>
    </source>
</evidence>
<reference evidence="4" key="2">
    <citation type="journal article" date="2021" name="PeerJ">
        <title>Extensive microbial diversity within the chicken gut microbiome revealed by metagenomics and culture.</title>
        <authorList>
            <person name="Gilroy R."/>
            <person name="Ravi A."/>
            <person name="Getino M."/>
            <person name="Pursley I."/>
            <person name="Horton D.L."/>
            <person name="Alikhan N.F."/>
            <person name="Baker D."/>
            <person name="Gharbi K."/>
            <person name="Hall N."/>
            <person name="Watson M."/>
            <person name="Adriaenssens E.M."/>
            <person name="Foster-Nyarko E."/>
            <person name="Jarju S."/>
            <person name="Secka A."/>
            <person name="Antonio M."/>
            <person name="Oren A."/>
            <person name="Chaudhuri R.R."/>
            <person name="La Ragione R."/>
            <person name="Hildebrand F."/>
            <person name="Pallen M.J."/>
        </authorList>
    </citation>
    <scope>NUCLEOTIDE SEQUENCE</scope>
    <source>
        <strain evidence="4">CHK195-12923</strain>
    </source>
</reference>
<dbReference type="InterPro" id="IPR036633">
    <property type="entry name" value="Prn/Lys/Arg_de-COase_C_sf"/>
</dbReference>
<dbReference type="SUPFAM" id="SSF53383">
    <property type="entry name" value="PLP-dependent transferases"/>
    <property type="match status" value="1"/>
</dbReference>
<evidence type="ECO:0000256" key="2">
    <source>
        <dbReference type="ARBA" id="ARBA00022898"/>
    </source>
</evidence>
<dbReference type="Pfam" id="PF01276">
    <property type="entry name" value="OKR_DC_1"/>
    <property type="match status" value="1"/>
</dbReference>
<protein>
    <submittedName>
        <fullName evidence="4">DegT/DnrJ/EryC1/StrS family aminotransferase</fullName>
    </submittedName>
</protein>
<dbReference type="InterPro" id="IPR015424">
    <property type="entry name" value="PyrdxlP-dep_Trfase"/>
</dbReference>
<feature type="domain" description="Orn/Lys/Arg decarboxylases family 1 pyridoxal-P attachment site" evidence="3">
    <location>
        <begin position="13"/>
        <end position="270"/>
    </location>
</feature>
<proteinExistence type="predicted"/>
<evidence type="ECO:0000313" key="4">
    <source>
        <dbReference type="EMBL" id="HIU61364.1"/>
    </source>
</evidence>
<dbReference type="InterPro" id="IPR052357">
    <property type="entry name" value="Orn_Lys_Arg_decarboxylase-I"/>
</dbReference>
<keyword evidence="4" id="KW-0032">Aminotransferase</keyword>
<dbReference type="InterPro" id="IPR015421">
    <property type="entry name" value="PyrdxlP-dep_Trfase_major"/>
</dbReference>
<comment type="caution">
    <text evidence="4">The sequence shown here is derived from an EMBL/GenBank/DDBJ whole genome shotgun (WGS) entry which is preliminary data.</text>
</comment>
<dbReference type="PANTHER" id="PTHR43277:SF3">
    <property type="entry name" value="DECARBOXYLASE, PUTATIVE-RELATED"/>
    <property type="match status" value="1"/>
</dbReference>
<dbReference type="Gene3D" id="3.90.100.10">
    <property type="entry name" value="Orn/Lys/Arg decarboxylase, C-terminal domain"/>
    <property type="match status" value="1"/>
</dbReference>
<evidence type="ECO:0000259" key="3">
    <source>
        <dbReference type="Pfam" id="PF01276"/>
    </source>
</evidence>
<dbReference type="Proteomes" id="UP000824110">
    <property type="component" value="Unassembled WGS sequence"/>
</dbReference>
<keyword evidence="4" id="KW-0808">Transferase</keyword>
<name>A0A9D1MJV8_9FIRM</name>
<gene>
    <name evidence="4" type="ORF">IAB69_01770</name>
</gene>
<keyword evidence="2" id="KW-0663">Pyridoxal phosphate</keyword>
<dbReference type="SUPFAM" id="SSF55904">
    <property type="entry name" value="Ornithine decarboxylase C-terminal domain"/>
    <property type="match status" value="1"/>
</dbReference>